<sequence length="166" mass="16894">MRHLEFRHIAAAGALALITAAPLAACAGPAASPRPAQADEAPAPSASAQARSAGPGVARQPAPPPRPATAGPTSTKPTGTCFGAVRHDLDLRNTVLDLVKSMCFHTGGVLRLQGIGPGLVDATPGSLVSQSYEAGVVDLRFVRPGTVTVTIPQDEQTYTITVVVVS</sequence>
<proteinExistence type="predicted"/>
<comment type="caution">
    <text evidence="3">The sequence shown here is derived from an EMBL/GenBank/DDBJ whole genome shotgun (WGS) entry which is preliminary data.</text>
</comment>
<dbReference type="AlphaFoldDB" id="A0A931C785"/>
<dbReference type="Proteomes" id="UP000598146">
    <property type="component" value="Unassembled WGS sequence"/>
</dbReference>
<accession>A0A931C785</accession>
<dbReference type="EMBL" id="JADQTO010000012">
    <property type="protein sequence ID" value="MBG0564729.1"/>
    <property type="molecule type" value="Genomic_DNA"/>
</dbReference>
<evidence type="ECO:0000313" key="3">
    <source>
        <dbReference type="EMBL" id="MBG0564729.1"/>
    </source>
</evidence>
<feature type="compositionally biased region" description="Low complexity" evidence="1">
    <location>
        <begin position="28"/>
        <end position="60"/>
    </location>
</feature>
<name>A0A931C785_9ACTN</name>
<organism evidence="3 4">
    <name type="scientific">Actinoplanes aureus</name>
    <dbReference type="NCBI Taxonomy" id="2792083"/>
    <lineage>
        <taxon>Bacteria</taxon>
        <taxon>Bacillati</taxon>
        <taxon>Actinomycetota</taxon>
        <taxon>Actinomycetes</taxon>
        <taxon>Micromonosporales</taxon>
        <taxon>Micromonosporaceae</taxon>
        <taxon>Actinoplanes</taxon>
    </lineage>
</organism>
<evidence type="ECO:0000256" key="2">
    <source>
        <dbReference type="SAM" id="SignalP"/>
    </source>
</evidence>
<feature type="signal peptide" evidence="2">
    <location>
        <begin position="1"/>
        <end position="27"/>
    </location>
</feature>
<keyword evidence="4" id="KW-1185">Reference proteome</keyword>
<feature type="region of interest" description="Disordered" evidence="1">
    <location>
        <begin position="28"/>
        <end position="80"/>
    </location>
</feature>
<dbReference type="RefSeq" id="WP_196416511.1">
    <property type="nucleotide sequence ID" value="NZ_JADQTO010000012.1"/>
</dbReference>
<feature type="chain" id="PRO_5038735576" evidence="2">
    <location>
        <begin position="28"/>
        <end position="166"/>
    </location>
</feature>
<evidence type="ECO:0000256" key="1">
    <source>
        <dbReference type="SAM" id="MobiDB-lite"/>
    </source>
</evidence>
<protein>
    <submittedName>
        <fullName evidence="3">Uncharacterized protein</fullName>
    </submittedName>
</protein>
<gene>
    <name evidence="3" type="ORF">I4J89_25090</name>
</gene>
<evidence type="ECO:0000313" key="4">
    <source>
        <dbReference type="Proteomes" id="UP000598146"/>
    </source>
</evidence>
<reference evidence="3" key="1">
    <citation type="submission" date="2020-11" db="EMBL/GenBank/DDBJ databases">
        <title>Isolation and identification of active actinomycetes.</title>
        <authorList>
            <person name="Sun X."/>
        </authorList>
    </citation>
    <scope>NUCLEOTIDE SEQUENCE</scope>
    <source>
        <strain evidence="3">NEAU-A11</strain>
    </source>
</reference>
<keyword evidence="2" id="KW-0732">Signal</keyword>